<sequence length="265" mass="30296">MQGSTSLHLASHKYRVLIEGEAGKKPQNIKEKRTIKMSLLSSMSSGRKRNVTINVEDVRPNERNCYTFEPEMISSLSLSIKKYGQLENATVYEDDTLNDGRKYTLIGGESRYRAIINLVELGEHDGSFNVTIVDKPGDNIDEIEMLLHDNLQRHKDMETIKKEIEMYEEIYQKLVNNGRRPTGEKREWIGSKIGVSGRQIDRIKGGNINSSTAQRDVRELTVKDVEKALKRNKKALEKTIRIMEEVGIDSSLLRTFIIDLDNINL</sequence>
<dbReference type="AlphaFoldDB" id="A0A3E3E560"/>
<dbReference type="SUPFAM" id="SSF110849">
    <property type="entry name" value="ParB/Sulfiredoxin"/>
    <property type="match status" value="1"/>
</dbReference>
<evidence type="ECO:0000259" key="1">
    <source>
        <dbReference type="SMART" id="SM00470"/>
    </source>
</evidence>
<evidence type="ECO:0000313" key="3">
    <source>
        <dbReference type="Proteomes" id="UP000261032"/>
    </source>
</evidence>
<dbReference type="SMART" id="SM00470">
    <property type="entry name" value="ParB"/>
    <property type="match status" value="1"/>
</dbReference>
<feature type="domain" description="ParB-like N-terminal" evidence="1">
    <location>
        <begin position="51"/>
        <end position="151"/>
    </location>
</feature>
<name>A0A3E3E560_9FIRM</name>
<accession>A0A3E3E560</accession>
<reference evidence="2 3" key="1">
    <citation type="submission" date="2018-08" db="EMBL/GenBank/DDBJ databases">
        <title>A genome reference for cultivated species of the human gut microbiota.</title>
        <authorList>
            <person name="Zou Y."/>
            <person name="Xue W."/>
            <person name="Luo G."/>
        </authorList>
    </citation>
    <scope>NUCLEOTIDE SEQUENCE [LARGE SCALE GENOMIC DNA]</scope>
    <source>
        <strain evidence="2 3">OM06-4</strain>
    </source>
</reference>
<dbReference type="Proteomes" id="UP000261032">
    <property type="component" value="Unassembled WGS sequence"/>
</dbReference>
<proteinExistence type="predicted"/>
<gene>
    <name evidence="2" type="ORF">DXB93_18560</name>
</gene>
<comment type="caution">
    <text evidence="2">The sequence shown here is derived from an EMBL/GenBank/DDBJ whole genome shotgun (WGS) entry which is preliminary data.</text>
</comment>
<dbReference type="EMBL" id="QUSL01000067">
    <property type="protein sequence ID" value="RGD76617.1"/>
    <property type="molecule type" value="Genomic_DNA"/>
</dbReference>
<dbReference type="InterPro" id="IPR036086">
    <property type="entry name" value="ParB/Sulfiredoxin_sf"/>
</dbReference>
<protein>
    <recommendedName>
        <fullName evidence="1">ParB-like N-terminal domain-containing protein</fullName>
    </recommendedName>
</protein>
<dbReference type="Gene3D" id="3.90.1530.30">
    <property type="match status" value="1"/>
</dbReference>
<dbReference type="Pfam" id="PF02195">
    <property type="entry name" value="ParB_N"/>
    <property type="match status" value="1"/>
</dbReference>
<organism evidence="2 3">
    <name type="scientific">Thomasclavelia ramosa</name>
    <dbReference type="NCBI Taxonomy" id="1547"/>
    <lineage>
        <taxon>Bacteria</taxon>
        <taxon>Bacillati</taxon>
        <taxon>Bacillota</taxon>
        <taxon>Erysipelotrichia</taxon>
        <taxon>Erysipelotrichales</taxon>
        <taxon>Coprobacillaceae</taxon>
        <taxon>Thomasclavelia</taxon>
    </lineage>
</organism>
<dbReference type="InterPro" id="IPR003115">
    <property type="entry name" value="ParB_N"/>
</dbReference>
<evidence type="ECO:0000313" key="2">
    <source>
        <dbReference type="EMBL" id="RGD76617.1"/>
    </source>
</evidence>